<evidence type="ECO:0000313" key="2">
    <source>
        <dbReference type="EMBL" id="CZR49616.1"/>
    </source>
</evidence>
<comment type="caution">
    <text evidence="2">The sequence shown here is derived from an EMBL/GenBank/DDBJ whole genome shotgun (WGS) entry which is preliminary data.</text>
</comment>
<proteinExistence type="predicted"/>
<dbReference type="VEuPathDB" id="FungiDB:FPRO_15974"/>
<dbReference type="GeneID" id="42060829"/>
<dbReference type="Proteomes" id="UP000183971">
    <property type="component" value="Unassembled WGS sequence"/>
</dbReference>
<name>A0A1L7WAI7_FUSPR</name>
<keyword evidence="1" id="KW-0732">Signal</keyword>
<keyword evidence="3" id="KW-1185">Reference proteome</keyword>
<reference evidence="3" key="1">
    <citation type="journal article" date="2016" name="Genome Biol. Evol.">
        <title>Comparative 'omics' of the Fusarium fujikuroi species complex highlights differences in genetic potential and metabolite synthesis.</title>
        <authorList>
            <person name="Niehaus E.-M."/>
            <person name="Muensterkoetter M."/>
            <person name="Proctor R.H."/>
            <person name="Brown D.W."/>
            <person name="Sharon A."/>
            <person name="Idan Y."/>
            <person name="Oren-Young L."/>
            <person name="Sieber C.M."/>
            <person name="Novak O."/>
            <person name="Pencik A."/>
            <person name="Tarkowska D."/>
            <person name="Hromadova K."/>
            <person name="Freeman S."/>
            <person name="Maymon M."/>
            <person name="Elazar M."/>
            <person name="Youssef S.A."/>
            <person name="El-Shabrawy E.S.M."/>
            <person name="Shalaby A.B.A."/>
            <person name="Houterman P."/>
            <person name="Brock N.L."/>
            <person name="Burkhardt I."/>
            <person name="Tsavkelova E.A."/>
            <person name="Dickschat J.S."/>
            <person name="Galuszka P."/>
            <person name="Gueldener U."/>
            <person name="Tudzynski B."/>
        </authorList>
    </citation>
    <scope>NUCLEOTIDE SEQUENCE [LARGE SCALE GENOMIC DNA]</scope>
    <source>
        <strain evidence="3">ET1</strain>
    </source>
</reference>
<dbReference type="EMBL" id="FJOF01000017">
    <property type="protein sequence ID" value="CZR49616.1"/>
    <property type="molecule type" value="Genomic_DNA"/>
</dbReference>
<accession>A0A1L7WAI7</accession>
<evidence type="ECO:0000256" key="1">
    <source>
        <dbReference type="SAM" id="SignalP"/>
    </source>
</evidence>
<evidence type="ECO:0000313" key="3">
    <source>
        <dbReference type="Proteomes" id="UP000183971"/>
    </source>
</evidence>
<organism evidence="2 3">
    <name type="scientific">Fusarium proliferatum (strain ET1)</name>
    <name type="common">Orchid endophyte fungus</name>
    <dbReference type="NCBI Taxonomy" id="1227346"/>
    <lineage>
        <taxon>Eukaryota</taxon>
        <taxon>Fungi</taxon>
        <taxon>Dikarya</taxon>
        <taxon>Ascomycota</taxon>
        <taxon>Pezizomycotina</taxon>
        <taxon>Sordariomycetes</taxon>
        <taxon>Hypocreomycetidae</taxon>
        <taxon>Hypocreales</taxon>
        <taxon>Nectriaceae</taxon>
        <taxon>Fusarium</taxon>
        <taxon>Fusarium fujikuroi species complex</taxon>
    </lineage>
</organism>
<feature type="chain" id="PRO_5012837858" evidence="1">
    <location>
        <begin position="18"/>
        <end position="134"/>
    </location>
</feature>
<dbReference type="RefSeq" id="XP_031090115.1">
    <property type="nucleotide sequence ID" value="XM_031224901.1"/>
</dbReference>
<protein>
    <submittedName>
        <fullName evidence="2">Uncharacterized protein</fullName>
    </submittedName>
</protein>
<dbReference type="AlphaFoldDB" id="A0A1L7WAI7"/>
<sequence>MLIPLLLLNLLLRSTNAAPHLKARDCQVNELPVSLTGAYIDRNNKNNVSFRLYSEDMETRCPPLNKDPQKNTAKPFTSTNVYKCTDPSVTFSYDGNDGQLKIWISNEKGNFGGSVTVSNPSPEVISTTLQCIND</sequence>
<feature type="signal peptide" evidence="1">
    <location>
        <begin position="1"/>
        <end position="17"/>
    </location>
</feature>
<gene>
    <name evidence="2" type="ORF">FPRO_15974</name>
</gene>